<sequence length="21" mass="2464">MISNWFWATNPSEVGDSLFDF</sequence>
<protein>
    <submittedName>
        <fullName evidence="1">Uncharacterized protein</fullName>
    </submittedName>
</protein>
<name>A0A0F9D5T3_9ZZZZ</name>
<dbReference type="EMBL" id="LAZR01033100">
    <property type="protein sequence ID" value="KKL49056.1"/>
    <property type="molecule type" value="Genomic_DNA"/>
</dbReference>
<evidence type="ECO:0000313" key="1">
    <source>
        <dbReference type="EMBL" id="KKL49056.1"/>
    </source>
</evidence>
<feature type="non-terminal residue" evidence="1">
    <location>
        <position position="21"/>
    </location>
</feature>
<organism evidence="1">
    <name type="scientific">marine sediment metagenome</name>
    <dbReference type="NCBI Taxonomy" id="412755"/>
    <lineage>
        <taxon>unclassified sequences</taxon>
        <taxon>metagenomes</taxon>
        <taxon>ecological metagenomes</taxon>
    </lineage>
</organism>
<dbReference type="AlphaFoldDB" id="A0A0F9D5T3"/>
<reference evidence="1" key="1">
    <citation type="journal article" date="2015" name="Nature">
        <title>Complex archaea that bridge the gap between prokaryotes and eukaryotes.</title>
        <authorList>
            <person name="Spang A."/>
            <person name="Saw J.H."/>
            <person name="Jorgensen S.L."/>
            <person name="Zaremba-Niedzwiedzka K."/>
            <person name="Martijn J."/>
            <person name="Lind A.E."/>
            <person name="van Eijk R."/>
            <person name="Schleper C."/>
            <person name="Guy L."/>
            <person name="Ettema T.J."/>
        </authorList>
    </citation>
    <scope>NUCLEOTIDE SEQUENCE</scope>
</reference>
<gene>
    <name evidence="1" type="ORF">LCGC14_2319320</name>
</gene>
<proteinExistence type="predicted"/>
<comment type="caution">
    <text evidence="1">The sequence shown here is derived from an EMBL/GenBank/DDBJ whole genome shotgun (WGS) entry which is preliminary data.</text>
</comment>
<accession>A0A0F9D5T3</accession>